<reference evidence="5" key="2">
    <citation type="submission" date="2012-11" db="EMBL/GenBank/DDBJ databases">
        <authorList>
            <person name="Kuo A."/>
            <person name="Curtis B.A."/>
            <person name="Tanifuji G."/>
            <person name="Burki F."/>
            <person name="Gruber A."/>
            <person name="Irimia M."/>
            <person name="Maruyama S."/>
            <person name="Arias M.C."/>
            <person name="Ball S.G."/>
            <person name="Gile G.H."/>
            <person name="Hirakawa Y."/>
            <person name="Hopkins J.F."/>
            <person name="Rensing S.A."/>
            <person name="Schmutz J."/>
            <person name="Symeonidi A."/>
            <person name="Elias M."/>
            <person name="Eveleigh R.J."/>
            <person name="Herman E.K."/>
            <person name="Klute M.J."/>
            <person name="Nakayama T."/>
            <person name="Obornik M."/>
            <person name="Reyes-Prieto A."/>
            <person name="Armbrust E.V."/>
            <person name="Aves S.J."/>
            <person name="Beiko R.G."/>
            <person name="Coutinho P."/>
            <person name="Dacks J.B."/>
            <person name="Durnford D.G."/>
            <person name="Fast N.M."/>
            <person name="Green B.R."/>
            <person name="Grisdale C."/>
            <person name="Hempe F."/>
            <person name="Henrissat B."/>
            <person name="Hoppner M.P."/>
            <person name="Ishida K.-I."/>
            <person name="Kim E."/>
            <person name="Koreny L."/>
            <person name="Kroth P.G."/>
            <person name="Liu Y."/>
            <person name="Malik S.-B."/>
            <person name="Maier U.G."/>
            <person name="McRose D."/>
            <person name="Mock T."/>
            <person name="Neilson J.A."/>
            <person name="Onodera N.T."/>
            <person name="Poole A.M."/>
            <person name="Pritham E.J."/>
            <person name="Richards T.A."/>
            <person name="Rocap G."/>
            <person name="Roy S.W."/>
            <person name="Sarai C."/>
            <person name="Schaack S."/>
            <person name="Shirato S."/>
            <person name="Slamovits C.H."/>
            <person name="Spencer D.F."/>
            <person name="Suzuki S."/>
            <person name="Worden A.Z."/>
            <person name="Zauner S."/>
            <person name="Barry K."/>
            <person name="Bell C."/>
            <person name="Bharti A.K."/>
            <person name="Crow J.A."/>
            <person name="Grimwood J."/>
            <person name="Kramer R."/>
            <person name="Lindquist E."/>
            <person name="Lucas S."/>
            <person name="Salamov A."/>
            <person name="McFadden G.I."/>
            <person name="Lane C.E."/>
            <person name="Keeling P.J."/>
            <person name="Gray M.W."/>
            <person name="Grigoriev I.V."/>
            <person name="Archibald J.M."/>
        </authorList>
    </citation>
    <scope>NUCLEOTIDE SEQUENCE</scope>
    <source>
        <strain evidence="5">CCMP2712</strain>
    </source>
</reference>
<dbReference type="KEGG" id="gtt:GUITHDRAFT_99694"/>
<feature type="region of interest" description="Disordered" evidence="1">
    <location>
        <begin position="614"/>
        <end position="639"/>
    </location>
</feature>
<keyword evidence="5" id="KW-1185">Reference proteome</keyword>
<evidence type="ECO:0000256" key="1">
    <source>
        <dbReference type="SAM" id="MobiDB-lite"/>
    </source>
</evidence>
<reference evidence="3 5" key="1">
    <citation type="journal article" date="2012" name="Nature">
        <title>Algal genomes reveal evolutionary mosaicism and the fate of nucleomorphs.</title>
        <authorList>
            <consortium name="DOE Joint Genome Institute"/>
            <person name="Curtis B.A."/>
            <person name="Tanifuji G."/>
            <person name="Burki F."/>
            <person name="Gruber A."/>
            <person name="Irimia M."/>
            <person name="Maruyama S."/>
            <person name="Arias M.C."/>
            <person name="Ball S.G."/>
            <person name="Gile G.H."/>
            <person name="Hirakawa Y."/>
            <person name="Hopkins J.F."/>
            <person name="Kuo A."/>
            <person name="Rensing S.A."/>
            <person name="Schmutz J."/>
            <person name="Symeonidi A."/>
            <person name="Elias M."/>
            <person name="Eveleigh R.J."/>
            <person name="Herman E.K."/>
            <person name="Klute M.J."/>
            <person name="Nakayama T."/>
            <person name="Obornik M."/>
            <person name="Reyes-Prieto A."/>
            <person name="Armbrust E.V."/>
            <person name="Aves S.J."/>
            <person name="Beiko R.G."/>
            <person name="Coutinho P."/>
            <person name="Dacks J.B."/>
            <person name="Durnford D.G."/>
            <person name="Fast N.M."/>
            <person name="Green B.R."/>
            <person name="Grisdale C.J."/>
            <person name="Hempel F."/>
            <person name="Henrissat B."/>
            <person name="Hoppner M.P."/>
            <person name="Ishida K."/>
            <person name="Kim E."/>
            <person name="Koreny L."/>
            <person name="Kroth P.G."/>
            <person name="Liu Y."/>
            <person name="Malik S.B."/>
            <person name="Maier U.G."/>
            <person name="McRose D."/>
            <person name="Mock T."/>
            <person name="Neilson J.A."/>
            <person name="Onodera N.T."/>
            <person name="Poole A.M."/>
            <person name="Pritham E.J."/>
            <person name="Richards T.A."/>
            <person name="Rocap G."/>
            <person name="Roy S.W."/>
            <person name="Sarai C."/>
            <person name="Schaack S."/>
            <person name="Shirato S."/>
            <person name="Slamovits C.H."/>
            <person name="Spencer D.F."/>
            <person name="Suzuki S."/>
            <person name="Worden A.Z."/>
            <person name="Zauner S."/>
            <person name="Barry K."/>
            <person name="Bell C."/>
            <person name="Bharti A.K."/>
            <person name="Crow J.A."/>
            <person name="Grimwood J."/>
            <person name="Kramer R."/>
            <person name="Lindquist E."/>
            <person name="Lucas S."/>
            <person name="Salamov A."/>
            <person name="McFadden G.I."/>
            <person name="Lane C.E."/>
            <person name="Keeling P.J."/>
            <person name="Gray M.W."/>
            <person name="Grigoriev I.V."/>
            <person name="Archibald J.M."/>
        </authorList>
    </citation>
    <scope>NUCLEOTIDE SEQUENCE</scope>
    <source>
        <strain evidence="3 5">CCMP2712</strain>
    </source>
</reference>
<protein>
    <recommendedName>
        <fullName evidence="2">F-box domain-containing protein</fullName>
    </recommendedName>
</protein>
<proteinExistence type="predicted"/>
<dbReference type="RefSeq" id="XP_005842037.1">
    <property type="nucleotide sequence ID" value="XM_005841980.1"/>
</dbReference>
<feature type="domain" description="F-box" evidence="2">
    <location>
        <begin position="260"/>
        <end position="289"/>
    </location>
</feature>
<dbReference type="HOGENOM" id="CLU_418253_0_0_1"/>
<dbReference type="AlphaFoldDB" id="L1K386"/>
<dbReference type="PaxDb" id="55529-EKX55057"/>
<evidence type="ECO:0000313" key="4">
    <source>
        <dbReference type="EnsemblProtists" id="EKX55057"/>
    </source>
</evidence>
<evidence type="ECO:0000259" key="2">
    <source>
        <dbReference type="Pfam" id="PF12937"/>
    </source>
</evidence>
<reference evidence="4" key="3">
    <citation type="submission" date="2016-03" db="UniProtKB">
        <authorList>
            <consortium name="EnsemblProtists"/>
        </authorList>
    </citation>
    <scope>IDENTIFICATION</scope>
</reference>
<dbReference type="Pfam" id="PF12937">
    <property type="entry name" value="F-box-like"/>
    <property type="match status" value="1"/>
</dbReference>
<gene>
    <name evidence="3" type="ORF">GUITHDRAFT_99694</name>
</gene>
<dbReference type="EMBL" id="JH992966">
    <property type="protein sequence ID" value="EKX55057.1"/>
    <property type="molecule type" value="Genomic_DNA"/>
</dbReference>
<dbReference type="InterPro" id="IPR036047">
    <property type="entry name" value="F-box-like_dom_sf"/>
</dbReference>
<accession>L1K386</accession>
<evidence type="ECO:0000313" key="5">
    <source>
        <dbReference type="Proteomes" id="UP000011087"/>
    </source>
</evidence>
<organism evidence="3">
    <name type="scientific">Guillardia theta (strain CCMP2712)</name>
    <name type="common">Cryptophyte</name>
    <dbReference type="NCBI Taxonomy" id="905079"/>
    <lineage>
        <taxon>Eukaryota</taxon>
        <taxon>Cryptophyceae</taxon>
        <taxon>Pyrenomonadales</taxon>
        <taxon>Geminigeraceae</taxon>
        <taxon>Guillardia</taxon>
    </lineage>
</organism>
<feature type="compositionally biased region" description="Basic and acidic residues" evidence="1">
    <location>
        <begin position="614"/>
        <end position="627"/>
    </location>
</feature>
<dbReference type="Proteomes" id="UP000011087">
    <property type="component" value="Unassembled WGS sequence"/>
</dbReference>
<evidence type="ECO:0000313" key="3">
    <source>
        <dbReference type="EMBL" id="EKX55057.1"/>
    </source>
</evidence>
<dbReference type="InterPro" id="IPR001810">
    <property type="entry name" value="F-box_dom"/>
</dbReference>
<dbReference type="GeneID" id="17311555"/>
<dbReference type="Gene3D" id="1.20.1280.50">
    <property type="match status" value="1"/>
</dbReference>
<dbReference type="SUPFAM" id="SSF81383">
    <property type="entry name" value="F-box domain"/>
    <property type="match status" value="1"/>
</dbReference>
<sequence>MVASGRQKSSIHAGRFSDSAHGTRMILDNPLLFYTRIDDDREWKDLDVNRIFRLQCFRHGGIGRSVKTVQRLLEIARTNQGYNLNPPLGLRGAVPWKFRVVTVPITQDKEEELRIFASMKQLSDVSHAHCPGLPFWQVAGSNNLLHARNDFISLVADLNYSLTGDRISLAFYGDLEVEKAEFSRSVKELLRVIADEVKARGLVHCEISQSQQNGCSLSPNPSRLSGLDGQQFFPLDAEEYNVQYLNAFSVLWTDVMQLVVFITLSPKLLLRCAQVCKAWSVLASHDVLWIGHLNHLNQSLRILDKNQLQASVGKIVADGLVTYKYLYKVTFLEALRRKREEGDHSFKDLSSLERRLRLSEAGDHDMRRLMLRGLYGITNGFRNGLKDIEDGITFAGRDMRMGTIGGALTVGTMAAKVGNKVPIGGQVAKRACAVGGAVIGGLTGALGGSIAGTIHKSAWQVPRFVSGCVAKPLHSLADILEETAHAINHAPEDMFGELSDQNQSYAFTNGSEVGWMQDKNAAFVRELDSGLKLFYAHVQKGFTGLYKHPHHGAQAEGIAGFATGSGRAVAGCLCSPLAGSLFVGRALARGVALTLEAPLALPEAADELDFDEVHPDQEARTSLHASEEPPMPDAAGMDALDVSVGKKIKKLPAAAG</sequence>
<dbReference type="EnsemblProtists" id="EKX55057">
    <property type="protein sequence ID" value="EKX55057"/>
    <property type="gene ID" value="GUITHDRAFT_99694"/>
</dbReference>
<name>L1K386_GUITC</name>